<proteinExistence type="predicted"/>
<evidence type="ECO:0008006" key="3">
    <source>
        <dbReference type="Google" id="ProtNLM"/>
    </source>
</evidence>
<dbReference type="AlphaFoldDB" id="A0A345CVF6"/>
<dbReference type="EMBL" id="CP013970">
    <property type="protein sequence ID" value="AXF77423.1"/>
    <property type="molecule type" value="Genomic_DNA"/>
</dbReference>
<sequence length="48" mass="5414">MVLNKGKNLCEVVLGRGLITEAELDDIFSPHNLMFPAYKARGYTDEDE</sequence>
<reference evidence="1 2" key="1">
    <citation type="submission" date="2016-01" db="EMBL/GenBank/DDBJ databases">
        <authorList>
            <person name="Oliw E.H."/>
        </authorList>
    </citation>
    <scope>NUCLEOTIDE SEQUENCE [LARGE SCALE GENOMIC DNA]</scope>
    <source>
        <strain evidence="1 2">MDcuke</strain>
    </source>
</reference>
<gene>
    <name evidence="1" type="ORF">AV903_17490</name>
</gene>
<dbReference type="Proteomes" id="UP000264980">
    <property type="component" value="Chromosome"/>
</dbReference>
<name>A0A345CVF6_9GAMM</name>
<accession>A0A345CVF6</accession>
<dbReference type="Gene3D" id="1.10.40.30">
    <property type="entry name" value="Fumarase/aspartase (C-terminal domain)"/>
    <property type="match status" value="1"/>
</dbReference>
<organism evidence="1 2">
    <name type="scientific">Erwinia tracheiphila</name>
    <dbReference type="NCBI Taxonomy" id="65700"/>
    <lineage>
        <taxon>Bacteria</taxon>
        <taxon>Pseudomonadati</taxon>
        <taxon>Pseudomonadota</taxon>
        <taxon>Gammaproteobacteria</taxon>
        <taxon>Enterobacterales</taxon>
        <taxon>Erwiniaceae</taxon>
        <taxon>Erwinia</taxon>
    </lineage>
</organism>
<protein>
    <recommendedName>
        <fullName evidence="3">Fumarase C C-terminal domain-containing protein</fullName>
    </recommendedName>
</protein>
<evidence type="ECO:0000313" key="1">
    <source>
        <dbReference type="EMBL" id="AXF77423.1"/>
    </source>
</evidence>
<evidence type="ECO:0000313" key="2">
    <source>
        <dbReference type="Proteomes" id="UP000264980"/>
    </source>
</evidence>